<accession>A0A857MQZ2</accession>
<dbReference type="AlphaFoldDB" id="A0A857MQZ2"/>
<keyword evidence="3" id="KW-0067">ATP-binding</keyword>
<dbReference type="RefSeq" id="WP_260762829.1">
    <property type="nucleotide sequence ID" value="NZ_CP045921.1"/>
</dbReference>
<gene>
    <name evidence="3" type="ORF">GII36_04300</name>
</gene>
<dbReference type="Pfam" id="PF00271">
    <property type="entry name" value="Helicase_C"/>
    <property type="match status" value="1"/>
</dbReference>
<dbReference type="SUPFAM" id="SSF52540">
    <property type="entry name" value="P-loop containing nucleoside triphosphate hydrolases"/>
    <property type="match status" value="1"/>
</dbReference>
<dbReference type="InterPro" id="IPR001650">
    <property type="entry name" value="Helicase_C-like"/>
</dbReference>
<dbReference type="InterPro" id="IPR050742">
    <property type="entry name" value="Helicase_Restrict-Modif_Enz"/>
</dbReference>
<name>A0A857MQZ2_9BACT</name>
<dbReference type="Gene3D" id="3.40.50.300">
    <property type="entry name" value="P-loop containing nucleotide triphosphate hydrolases"/>
    <property type="match status" value="2"/>
</dbReference>
<proteinExistence type="predicted"/>
<dbReference type="GO" id="GO:0004386">
    <property type="term" value="F:helicase activity"/>
    <property type="evidence" value="ECO:0007669"/>
    <property type="project" value="UniProtKB-KW"/>
</dbReference>
<dbReference type="GO" id="GO:0005829">
    <property type="term" value="C:cytosol"/>
    <property type="evidence" value="ECO:0007669"/>
    <property type="project" value="TreeGrafter"/>
</dbReference>
<dbReference type="SMART" id="SM00487">
    <property type="entry name" value="DEXDc"/>
    <property type="match status" value="1"/>
</dbReference>
<dbReference type="InterPro" id="IPR014001">
    <property type="entry name" value="Helicase_ATP-bd"/>
</dbReference>
<sequence length="781" mass="88507">MIRGEPKLSAGEVLPGVEYRSYQQDCVNELVRVRDSGERKALVHMATGLGKTVMLALDLDRYFEQYPDARVLFLSHRDEINVQAKKFLEKTLGRHAVEGHTFRSDNDPDIALSNSIVFATLQSMHTPIDGLAHAREIFEPDDFDYVVVDEAHHAEAPTFRRTIKYFEPQFLLGMTATPNRLDGKNIRSIFGHERYTKSLAHGIQEGILAQPHYIATIPEDTVGMVYEEAVKAKNLKPNFALSAESVVEDFLRRSREYVEDPKTLGYCRTIEEAEHYASLIPGARAIHSKLPLLERRMLLDAFRRGELRTVTSVDIMGEGIDVPDIDTIFFARSTSSEATFLQHLGRGLRRAQGKDTVYVFDYVAGYERLKMLGRLLGSLEESMVHDVRRGDLAKRDTDGSIDRLKPEVIMPKASFQFDGHIIDIVELLNQHTEQQERAREEVWSPEHAVKFYAWINSELGYASSRASLKEVDEYVGVDVRRQMLRPFGDSLIRLRRASEGRFFENSPEMVSVAQFCDDYITDQQAFLDAAEQEGIEITSLSWRDGRSARAVKLADAVRLLAFQGHDKPLRRRGAALDSPPKATRRVIVSQYIDLMRSLGRLPTKLDINQVNDSVMPDMARVDEVFGSLAKLRRAAGVQQVAIEEMMTLDDMANFSGHSTGLIQQVAKNHEIESLAAVGPHGLRKGYTPSDGEFILNQLATQVQATQQEKVNEEEGVEVCPDDAYTLDDCAREFDINVNLLCRRLTHLGEAPREYWTDATKSLRALYITNRQFDVYCQHYDE</sequence>
<dbReference type="PROSITE" id="PS51194">
    <property type="entry name" value="HELICASE_CTER"/>
    <property type="match status" value="1"/>
</dbReference>
<dbReference type="InterPro" id="IPR006935">
    <property type="entry name" value="Helicase/UvrB_N"/>
</dbReference>
<evidence type="ECO:0000313" key="4">
    <source>
        <dbReference type="Proteomes" id="UP001059824"/>
    </source>
</evidence>
<keyword evidence="3" id="KW-0378">Hydrolase</keyword>
<dbReference type="PROSITE" id="PS51192">
    <property type="entry name" value="HELICASE_ATP_BIND_1"/>
    <property type="match status" value="1"/>
</dbReference>
<dbReference type="PANTHER" id="PTHR47396:SF1">
    <property type="entry name" value="ATP-DEPENDENT HELICASE IRC3-RELATED"/>
    <property type="match status" value="1"/>
</dbReference>
<keyword evidence="3" id="KW-0347">Helicase</keyword>
<evidence type="ECO:0000259" key="2">
    <source>
        <dbReference type="PROSITE" id="PS51194"/>
    </source>
</evidence>
<dbReference type="EMBL" id="CP045921">
    <property type="protein sequence ID" value="QHN43050.1"/>
    <property type="molecule type" value="Genomic_DNA"/>
</dbReference>
<feature type="domain" description="Helicase ATP-binding" evidence="1">
    <location>
        <begin position="32"/>
        <end position="196"/>
    </location>
</feature>
<organism evidence="3 4">
    <name type="scientific">Candidatus Mycosynbacter amalyticus</name>
    <dbReference type="NCBI Taxonomy" id="2665156"/>
    <lineage>
        <taxon>Bacteria</taxon>
        <taxon>Candidatus Saccharimonadota</taxon>
        <taxon>Candidatus Saccharimonadota incertae sedis</taxon>
        <taxon>Candidatus Mycosynbacter</taxon>
    </lineage>
</organism>
<dbReference type="CDD" id="cd18032">
    <property type="entry name" value="DEXHc_RE_I_III_res"/>
    <property type="match status" value="1"/>
</dbReference>
<reference evidence="3" key="1">
    <citation type="journal article" date="2021" name="Nat. Microbiol.">
        <title>Cocultivation of an ultrasmall environmental parasitic bacterium with lytic ability against bacteria associated with wastewater foams.</title>
        <authorList>
            <person name="Batinovic S."/>
            <person name="Rose J.J.A."/>
            <person name="Ratcliffe J."/>
            <person name="Seviour R.J."/>
            <person name="Petrovski S."/>
        </authorList>
    </citation>
    <scope>NUCLEOTIDE SEQUENCE</scope>
    <source>
        <strain evidence="3">JR1</strain>
    </source>
</reference>
<dbReference type="GO" id="GO:0005524">
    <property type="term" value="F:ATP binding"/>
    <property type="evidence" value="ECO:0007669"/>
    <property type="project" value="InterPro"/>
</dbReference>
<dbReference type="GO" id="GO:0016787">
    <property type="term" value="F:hydrolase activity"/>
    <property type="evidence" value="ECO:0007669"/>
    <property type="project" value="InterPro"/>
</dbReference>
<dbReference type="KEGG" id="mama:GII36_04300"/>
<dbReference type="InterPro" id="IPR027417">
    <property type="entry name" value="P-loop_NTPase"/>
</dbReference>
<dbReference type="SMART" id="SM00490">
    <property type="entry name" value="HELICc"/>
    <property type="match status" value="1"/>
</dbReference>
<keyword evidence="4" id="KW-1185">Reference proteome</keyword>
<dbReference type="Proteomes" id="UP001059824">
    <property type="component" value="Chromosome"/>
</dbReference>
<dbReference type="PANTHER" id="PTHR47396">
    <property type="entry name" value="TYPE I RESTRICTION ENZYME ECOKI R PROTEIN"/>
    <property type="match status" value="1"/>
</dbReference>
<evidence type="ECO:0000259" key="1">
    <source>
        <dbReference type="PROSITE" id="PS51192"/>
    </source>
</evidence>
<protein>
    <submittedName>
        <fullName evidence="3">DEAD/DEAH box helicase</fullName>
    </submittedName>
</protein>
<evidence type="ECO:0000313" key="3">
    <source>
        <dbReference type="EMBL" id="QHN43050.1"/>
    </source>
</evidence>
<keyword evidence="3" id="KW-0547">Nucleotide-binding</keyword>
<dbReference type="GO" id="GO:0003677">
    <property type="term" value="F:DNA binding"/>
    <property type="evidence" value="ECO:0007669"/>
    <property type="project" value="InterPro"/>
</dbReference>
<feature type="domain" description="Helicase C-terminal" evidence="2">
    <location>
        <begin position="246"/>
        <end position="391"/>
    </location>
</feature>
<dbReference type="Pfam" id="PF04851">
    <property type="entry name" value="ResIII"/>
    <property type="match status" value="1"/>
</dbReference>